<dbReference type="FunFam" id="1.10.510.10:FF:000468">
    <property type="entry name" value="PTI1-like tyrosine-protein kinase 3"/>
    <property type="match status" value="1"/>
</dbReference>
<evidence type="ECO:0000256" key="4">
    <source>
        <dbReference type="ARBA" id="ARBA00022729"/>
    </source>
</evidence>
<evidence type="ECO:0000256" key="9">
    <source>
        <dbReference type="ARBA" id="ARBA00023157"/>
    </source>
</evidence>
<dbReference type="PROSITE" id="PS51782">
    <property type="entry name" value="LYSM"/>
    <property type="match status" value="1"/>
</dbReference>
<dbReference type="InterPro" id="IPR056562">
    <property type="entry name" value="LysM2_CERK1_LYK3_4_5"/>
</dbReference>
<dbReference type="GO" id="GO:0005524">
    <property type="term" value="F:ATP binding"/>
    <property type="evidence" value="ECO:0007669"/>
    <property type="project" value="UniProtKB-KW"/>
</dbReference>
<evidence type="ECO:0000256" key="8">
    <source>
        <dbReference type="ARBA" id="ARBA00023136"/>
    </source>
</evidence>
<dbReference type="Gramene" id="KCW59248">
    <property type="protein sequence ID" value="KCW59248"/>
    <property type="gene ID" value="EUGRSUZ_H01925"/>
</dbReference>
<evidence type="ECO:0000256" key="7">
    <source>
        <dbReference type="ARBA" id="ARBA00022989"/>
    </source>
</evidence>
<feature type="region of interest" description="Disordered" evidence="10">
    <location>
        <begin position="243"/>
        <end position="270"/>
    </location>
</feature>
<evidence type="ECO:0000256" key="12">
    <source>
        <dbReference type="SAM" id="SignalP"/>
    </source>
</evidence>
<dbReference type="OMA" id="HEYARPA"/>
<dbReference type="PANTHER" id="PTHR45927:SF11">
    <property type="entry name" value="LYSM DOMAIN RECEPTOR-LIKE KINASE 4"/>
    <property type="match status" value="1"/>
</dbReference>
<name>A0A059AZE9_EUCGR</name>
<dbReference type="InterPro" id="IPR011009">
    <property type="entry name" value="Kinase-like_dom_sf"/>
</dbReference>
<dbReference type="FunCoup" id="A0A059AZE9">
    <property type="interactions" value="249"/>
</dbReference>
<keyword evidence="2" id="KW-1003">Cell membrane</keyword>
<organism evidence="15">
    <name type="scientific">Eucalyptus grandis</name>
    <name type="common">Flooded gum</name>
    <dbReference type="NCBI Taxonomy" id="71139"/>
    <lineage>
        <taxon>Eukaryota</taxon>
        <taxon>Viridiplantae</taxon>
        <taxon>Streptophyta</taxon>
        <taxon>Embryophyta</taxon>
        <taxon>Tracheophyta</taxon>
        <taxon>Spermatophyta</taxon>
        <taxon>Magnoliopsida</taxon>
        <taxon>eudicotyledons</taxon>
        <taxon>Gunneridae</taxon>
        <taxon>Pentapetalae</taxon>
        <taxon>rosids</taxon>
        <taxon>malvids</taxon>
        <taxon>Myrtales</taxon>
        <taxon>Myrtaceae</taxon>
        <taxon>Myrtoideae</taxon>
        <taxon>Eucalypteae</taxon>
        <taxon>Eucalyptus</taxon>
    </lineage>
</organism>
<feature type="signal peptide" evidence="12">
    <location>
        <begin position="1"/>
        <end position="25"/>
    </location>
</feature>
<feature type="transmembrane region" description="Helical" evidence="11">
    <location>
        <begin position="278"/>
        <end position="303"/>
    </location>
</feature>
<evidence type="ECO:0000313" key="15">
    <source>
        <dbReference type="EMBL" id="KCW59248.1"/>
    </source>
</evidence>
<evidence type="ECO:0000256" key="2">
    <source>
        <dbReference type="ARBA" id="ARBA00022475"/>
    </source>
</evidence>
<dbReference type="Pfam" id="PF23446">
    <property type="entry name" value="LysM1_NFP_LYK"/>
    <property type="match status" value="1"/>
</dbReference>
<dbReference type="SUPFAM" id="SSF56112">
    <property type="entry name" value="Protein kinase-like (PK-like)"/>
    <property type="match status" value="1"/>
</dbReference>
<dbReference type="InParanoid" id="A0A059AZE9"/>
<dbReference type="OrthoDB" id="4062651at2759"/>
<dbReference type="InterPro" id="IPR000719">
    <property type="entry name" value="Prot_kinase_dom"/>
</dbReference>
<keyword evidence="3 11" id="KW-0812">Transmembrane</keyword>
<dbReference type="Pfam" id="PF07714">
    <property type="entry name" value="PK_Tyr_Ser-Thr"/>
    <property type="match status" value="1"/>
</dbReference>
<keyword evidence="5" id="KW-0547">Nucleotide-binding</keyword>
<dbReference type="PANTHER" id="PTHR45927">
    <property type="entry name" value="LYSM-DOMAIN RECEPTOR-LIKE KINASE-RELATED"/>
    <property type="match status" value="1"/>
</dbReference>
<dbReference type="Pfam" id="PF23472">
    <property type="entry name" value="LysM2_CERK1_LYK3_4_5"/>
    <property type="match status" value="1"/>
</dbReference>
<dbReference type="eggNOG" id="ENOG502QSFN">
    <property type="taxonomic scope" value="Eukaryota"/>
</dbReference>
<dbReference type="GO" id="GO:0004672">
    <property type="term" value="F:protein kinase activity"/>
    <property type="evidence" value="ECO:0007669"/>
    <property type="project" value="InterPro"/>
</dbReference>
<protein>
    <recommendedName>
        <fullName evidence="16">Protein kinase domain-containing protein</fullName>
    </recommendedName>
</protein>
<proteinExistence type="predicted"/>
<evidence type="ECO:0000256" key="6">
    <source>
        <dbReference type="ARBA" id="ARBA00022840"/>
    </source>
</evidence>
<dbReference type="Gene3D" id="3.30.200.20">
    <property type="entry name" value="Phosphorylase Kinase, domain 1"/>
    <property type="match status" value="1"/>
</dbReference>
<keyword evidence="4 12" id="KW-0732">Signal</keyword>
<dbReference type="Pfam" id="PF23473">
    <property type="entry name" value="LysM3_LYK4_5"/>
    <property type="match status" value="1"/>
</dbReference>
<reference evidence="15" key="1">
    <citation type="submission" date="2013-07" db="EMBL/GenBank/DDBJ databases">
        <title>The genome of Eucalyptus grandis.</title>
        <authorList>
            <person name="Schmutz J."/>
            <person name="Hayes R."/>
            <person name="Myburg A."/>
            <person name="Tuskan G."/>
            <person name="Grattapaglia D."/>
            <person name="Rokhsar D.S."/>
        </authorList>
    </citation>
    <scope>NUCLEOTIDE SEQUENCE</scope>
    <source>
        <tissue evidence="15">Leaf extractions</tissue>
    </source>
</reference>
<evidence type="ECO:0000256" key="3">
    <source>
        <dbReference type="ARBA" id="ARBA00022692"/>
    </source>
</evidence>
<keyword evidence="7 11" id="KW-1133">Transmembrane helix</keyword>
<evidence type="ECO:0008006" key="16">
    <source>
        <dbReference type="Google" id="ProtNLM"/>
    </source>
</evidence>
<evidence type="ECO:0000256" key="11">
    <source>
        <dbReference type="SAM" id="Phobius"/>
    </source>
</evidence>
<dbReference type="EMBL" id="KK198760">
    <property type="protein sequence ID" value="KCW59248.1"/>
    <property type="molecule type" value="Genomic_DNA"/>
</dbReference>
<keyword evidence="8 11" id="KW-0472">Membrane</keyword>
<feature type="chain" id="PRO_5001567775" description="Protein kinase domain-containing protein" evidence="12">
    <location>
        <begin position="26"/>
        <end position="643"/>
    </location>
</feature>
<comment type="subcellular location">
    <subcellularLocation>
        <location evidence="1">Cell membrane</location>
        <topology evidence="1">Single-pass membrane protein</topology>
    </subcellularLocation>
</comment>
<feature type="compositionally biased region" description="Pro residues" evidence="10">
    <location>
        <begin position="247"/>
        <end position="263"/>
    </location>
</feature>
<sequence length="643" mass="70444">MEMNFLSLSLVIALSILHFSSFAHTQQPYISRRTIMNCSKTNDSSSPRLGYTCNGLNRTCRTYLIYRSNPPYDTVRSIAKLLASDPSQLSAINSVGPNATFPTNNMVIVPVNCSCSGPHYQANATYSIRRGDNYYVIVNDIYQGLTTCRAIKDQNDIQTVDLYSGDLTIPIRCACPTKNQTDLGIKYLLSYVVAEGNYVGTISGRFGTNTAWTLEANGLSEQVSTIYPFTTLLVPVRSPPLSNQTIVPPPSPGQHTPPPPQSPSPTALPSTSSLRNKWVFAIAGLLIGAACTLAIGSGIIFCLSFRRKIVQHAATIVPDDPKTRIVKGEEESQGLMQTIHGIAQSIKVYSFEELQLATNDFSPSCWIKGSVHRGEIDGCFVAIKKVNGDAIKEINLFKKINHFNIVRLSGICFNNGDWYFVYDFASHGPLSDWIYSTEGDSKTVLSWTQRVQIAVDVATGLNYLHGFTSPPHIHKNITSGNILLDCDFRAKITNLGMARSAEGNEGRFDLTSHIIGTKGYMAPEYLENGLVSTALDVYAFGVLAMEIITGKEAESLTKEESLNLYEALDEVVPEDTMTKRLAGLIDPSLGGRYPSNLAAFMIGIIRCCLKKNAVDRPDMDEIVQYLSGLLASSISWESSSNVI</sequence>
<feature type="domain" description="Protein kinase" evidence="13">
    <location>
        <begin position="340"/>
        <end position="630"/>
    </location>
</feature>
<keyword evidence="6" id="KW-0067">ATP-binding</keyword>
<evidence type="ECO:0000256" key="10">
    <source>
        <dbReference type="SAM" id="MobiDB-lite"/>
    </source>
</evidence>
<dbReference type="PROSITE" id="PS50011">
    <property type="entry name" value="PROTEIN_KINASE_DOM"/>
    <property type="match status" value="1"/>
</dbReference>
<dbReference type="GO" id="GO:0045087">
    <property type="term" value="P:innate immune response"/>
    <property type="evidence" value="ECO:0007669"/>
    <property type="project" value="UniProtKB-ARBA"/>
</dbReference>
<dbReference type="InterPro" id="IPR001245">
    <property type="entry name" value="Ser-Thr/Tyr_kinase_cat_dom"/>
</dbReference>
<accession>A0A059AZE9</accession>
<evidence type="ECO:0000259" key="13">
    <source>
        <dbReference type="PROSITE" id="PS50011"/>
    </source>
</evidence>
<feature type="domain" description="LysM" evidence="14">
    <location>
        <begin position="189"/>
        <end position="234"/>
    </location>
</feature>
<dbReference type="GO" id="GO:0005886">
    <property type="term" value="C:plasma membrane"/>
    <property type="evidence" value="ECO:0007669"/>
    <property type="project" value="UniProtKB-SubCell"/>
</dbReference>
<dbReference type="AlphaFoldDB" id="A0A059AZE9"/>
<gene>
    <name evidence="15" type="ORF">EUGRSUZ_H01925</name>
</gene>
<dbReference type="InterPro" id="IPR052611">
    <property type="entry name" value="Plant_RLK_LysM"/>
</dbReference>
<evidence type="ECO:0000259" key="14">
    <source>
        <dbReference type="PROSITE" id="PS51782"/>
    </source>
</evidence>
<dbReference type="InterPro" id="IPR056561">
    <property type="entry name" value="NFP_LYK_LysM1"/>
</dbReference>
<keyword evidence="9" id="KW-1015">Disulfide bond</keyword>
<dbReference type="Gene3D" id="1.10.510.10">
    <property type="entry name" value="Transferase(Phosphotransferase) domain 1"/>
    <property type="match status" value="1"/>
</dbReference>
<dbReference type="InterPro" id="IPR018392">
    <property type="entry name" value="LysM"/>
</dbReference>
<dbReference type="InterPro" id="IPR056563">
    <property type="entry name" value="LysM3_LYK4_5"/>
</dbReference>
<dbReference type="KEGG" id="egr:104457218"/>
<evidence type="ECO:0000256" key="5">
    <source>
        <dbReference type="ARBA" id="ARBA00022741"/>
    </source>
</evidence>
<evidence type="ECO:0000256" key="1">
    <source>
        <dbReference type="ARBA" id="ARBA00004162"/>
    </source>
</evidence>